<comment type="subcellular location">
    <subcellularLocation>
        <location evidence="1">Cytoplasm</location>
    </subcellularLocation>
</comment>
<keyword evidence="13" id="KW-1185">Reference proteome</keyword>
<dbReference type="Proteomes" id="UP001230156">
    <property type="component" value="Unassembled WGS sequence"/>
</dbReference>
<dbReference type="PIRSF" id="PIRSF000105">
    <property type="entry name" value="HCDH"/>
    <property type="match status" value="1"/>
</dbReference>
<keyword evidence="5" id="KW-0597">Phosphoprotein</keyword>
<feature type="domain" description="3-hydroxyacyl-CoA dehydrogenase C-terminal" evidence="10">
    <location>
        <begin position="180"/>
        <end position="278"/>
    </location>
</feature>
<comment type="caution">
    <text evidence="12">The sequence shown here is derived from an EMBL/GenBank/DDBJ whole genome shotgun (WGS) entry which is preliminary data.</text>
</comment>
<evidence type="ECO:0000256" key="6">
    <source>
        <dbReference type="ARBA" id="ARBA00023002"/>
    </source>
</evidence>
<accession>A0ABU0YIS3</accession>
<protein>
    <recommendedName>
        <fullName evidence="9">L-gulonate 3-dehydrogenase</fullName>
        <ecNumber evidence="8">1.1.1.45</ecNumber>
    </recommendedName>
    <alternativeName>
        <fullName evidence="9">L-gulonate 3-dehydrogenase</fullName>
    </alternativeName>
</protein>
<dbReference type="Gene3D" id="1.10.1040.10">
    <property type="entry name" value="N-(1-d-carboxylethyl)-l-norvaline Dehydrogenase, domain 2"/>
    <property type="match status" value="1"/>
</dbReference>
<dbReference type="InterPro" id="IPR006108">
    <property type="entry name" value="3HC_DH_C"/>
</dbReference>
<evidence type="ECO:0000256" key="3">
    <source>
        <dbReference type="ARBA" id="ARBA00011738"/>
    </source>
</evidence>
<dbReference type="InterPro" id="IPR008927">
    <property type="entry name" value="6-PGluconate_DH-like_C_sf"/>
</dbReference>
<evidence type="ECO:0000256" key="2">
    <source>
        <dbReference type="ARBA" id="ARBA00009463"/>
    </source>
</evidence>
<gene>
    <name evidence="12" type="ORF">Q8A70_08020</name>
</gene>
<evidence type="ECO:0000256" key="7">
    <source>
        <dbReference type="ARBA" id="ARBA00023027"/>
    </source>
</evidence>
<keyword evidence="7" id="KW-0520">NAD</keyword>
<keyword evidence="4" id="KW-0963">Cytoplasm</keyword>
<comment type="subunit">
    <text evidence="3">Homodimer.</text>
</comment>
<dbReference type="Pfam" id="PF00725">
    <property type="entry name" value="3HCDH"/>
    <property type="match status" value="1"/>
</dbReference>
<dbReference type="Pfam" id="PF02737">
    <property type="entry name" value="3HCDH_N"/>
    <property type="match status" value="1"/>
</dbReference>
<sequence length="303" mass="32082">MKAAVIGLGTMGPGIAATLARAGHTVSTFDADAGQRAKAKAGFDIATTVLGHLGVAEQPHAAIAVAETLADCVAGADLAIENVSEKLDVKIKVFREIEAAVSKDCIIASDTSGIPITQIQEGIATPERVIGMHWSNPPHIIPMIEVIPGAKTAPKVTEAMTAIVKQIGHLPVLIKKDVPGFVENRVLYSIMRECVDLVEQGVIEPEALDTCVSWGIGYKLAVVGPMALLDMAGLDIYQAVSSYLNKELCTRTDTAPYVTEKTSQGKLGMKTGGGIFDYTPERIDALRAERAKKLVAVRKALQS</sequence>
<evidence type="ECO:0000313" key="13">
    <source>
        <dbReference type="Proteomes" id="UP001230156"/>
    </source>
</evidence>
<reference evidence="13" key="1">
    <citation type="submission" date="2023-08" db="EMBL/GenBank/DDBJ databases">
        <title>Rhodospirillaceae gen. nov., a novel taxon isolated from the Yangtze River Yuezi River estuary sludge.</title>
        <authorList>
            <person name="Ruan L."/>
        </authorList>
    </citation>
    <scope>NUCLEOTIDE SEQUENCE [LARGE SCALE GENOMIC DNA]</scope>
    <source>
        <strain evidence="13">R-7</strain>
    </source>
</reference>
<evidence type="ECO:0000259" key="10">
    <source>
        <dbReference type="Pfam" id="PF00725"/>
    </source>
</evidence>
<dbReference type="SUPFAM" id="SSF48179">
    <property type="entry name" value="6-phosphogluconate dehydrogenase C-terminal domain-like"/>
    <property type="match status" value="1"/>
</dbReference>
<dbReference type="RefSeq" id="WP_379955013.1">
    <property type="nucleotide sequence ID" value="NZ_JAUYVI010000002.1"/>
</dbReference>
<dbReference type="Gene3D" id="3.40.50.720">
    <property type="entry name" value="NAD(P)-binding Rossmann-like Domain"/>
    <property type="match status" value="1"/>
</dbReference>
<evidence type="ECO:0000259" key="11">
    <source>
        <dbReference type="Pfam" id="PF02737"/>
    </source>
</evidence>
<name>A0ABU0YIS3_9PROT</name>
<feature type="domain" description="3-hydroxyacyl-CoA dehydrogenase NAD binding" evidence="11">
    <location>
        <begin position="2"/>
        <end position="177"/>
    </location>
</feature>
<dbReference type="InterPro" id="IPR036291">
    <property type="entry name" value="NAD(P)-bd_dom_sf"/>
</dbReference>
<proteinExistence type="inferred from homology"/>
<dbReference type="InterPro" id="IPR013328">
    <property type="entry name" value="6PGD_dom2"/>
</dbReference>
<dbReference type="PANTHER" id="PTHR48075:SF1">
    <property type="entry name" value="LAMBDA-CRYSTALLIN HOMOLOG"/>
    <property type="match status" value="1"/>
</dbReference>
<evidence type="ECO:0000256" key="4">
    <source>
        <dbReference type="ARBA" id="ARBA00022490"/>
    </source>
</evidence>
<dbReference type="EC" id="1.1.1.45" evidence="8"/>
<dbReference type="InterPro" id="IPR006176">
    <property type="entry name" value="3-OHacyl-CoA_DH_NAD-bd"/>
</dbReference>
<organism evidence="12 13">
    <name type="scientific">Dongia sedimenti</name>
    <dbReference type="NCBI Taxonomy" id="3064282"/>
    <lineage>
        <taxon>Bacteria</taxon>
        <taxon>Pseudomonadati</taxon>
        <taxon>Pseudomonadota</taxon>
        <taxon>Alphaproteobacteria</taxon>
        <taxon>Rhodospirillales</taxon>
        <taxon>Dongiaceae</taxon>
        <taxon>Dongia</taxon>
    </lineage>
</organism>
<dbReference type="SUPFAM" id="SSF51735">
    <property type="entry name" value="NAD(P)-binding Rossmann-fold domains"/>
    <property type="match status" value="1"/>
</dbReference>
<keyword evidence="6" id="KW-0560">Oxidoreductase</keyword>
<dbReference type="InterPro" id="IPR022694">
    <property type="entry name" value="3-OHacyl-CoA_DH"/>
</dbReference>
<dbReference type="EMBL" id="JAUYVI010000002">
    <property type="protein sequence ID" value="MDQ7247610.1"/>
    <property type="molecule type" value="Genomic_DNA"/>
</dbReference>
<evidence type="ECO:0000256" key="5">
    <source>
        <dbReference type="ARBA" id="ARBA00022553"/>
    </source>
</evidence>
<comment type="similarity">
    <text evidence="2">Belongs to the 3-hydroxyacyl-CoA dehydrogenase family.</text>
</comment>
<evidence type="ECO:0000313" key="12">
    <source>
        <dbReference type="EMBL" id="MDQ7247610.1"/>
    </source>
</evidence>
<evidence type="ECO:0000256" key="1">
    <source>
        <dbReference type="ARBA" id="ARBA00004496"/>
    </source>
</evidence>
<evidence type="ECO:0000256" key="9">
    <source>
        <dbReference type="ARBA" id="ARBA00042709"/>
    </source>
</evidence>
<dbReference type="PANTHER" id="PTHR48075">
    <property type="entry name" value="3-HYDROXYACYL-COA DEHYDROGENASE FAMILY PROTEIN"/>
    <property type="match status" value="1"/>
</dbReference>
<evidence type="ECO:0000256" key="8">
    <source>
        <dbReference type="ARBA" id="ARBA00038962"/>
    </source>
</evidence>